<evidence type="ECO:0000313" key="3">
    <source>
        <dbReference type="EMBL" id="MXQ55215.1"/>
    </source>
</evidence>
<organism evidence="3 4">
    <name type="scientific">Shimazuella alba</name>
    <dbReference type="NCBI Taxonomy" id="2690964"/>
    <lineage>
        <taxon>Bacteria</taxon>
        <taxon>Bacillati</taxon>
        <taxon>Bacillota</taxon>
        <taxon>Bacilli</taxon>
        <taxon>Bacillales</taxon>
        <taxon>Thermoactinomycetaceae</taxon>
        <taxon>Shimazuella</taxon>
    </lineage>
</organism>
<evidence type="ECO:0000313" key="4">
    <source>
        <dbReference type="Proteomes" id="UP000430692"/>
    </source>
</evidence>
<proteinExistence type="inferred from homology"/>
<dbReference type="Pfam" id="PF02615">
    <property type="entry name" value="Ldh_2"/>
    <property type="match status" value="1"/>
</dbReference>
<dbReference type="EMBL" id="WUUL01000012">
    <property type="protein sequence ID" value="MXQ55215.1"/>
    <property type="molecule type" value="Genomic_DNA"/>
</dbReference>
<keyword evidence="2" id="KW-0560">Oxidoreductase</keyword>
<sequence>MIVKRIDSGLLENLVKQILTRAGVSKNESAIIAESLVHAELSGCPSHGISKLSDYLKRLDENLIEKTTTITTVRDTFTTAVLDANNGWGQVASQRAVDLAIEKARNYGSAWISVRNSNHNGRCGYWASKIANAGMVGIAMTNTSPVMVAYGSSESTLGTNPIAISVPSSSGNPISLDMSTSHQARGKITLAHKKGESIPKGWAVDAQGLPTTDPSDALAGSLLPMGGHKGSGLAIMIDILSGVMSGALFGSHIPRFYDDALPQQIGHLFVAMDISTMMPLDEFTDRISQKEKETRNSKPAPGREQVYMPGDLEQKKYMENRKAGVPIPEEILLELKHLAAKNQVAHLYKELIN</sequence>
<dbReference type="InterPro" id="IPR003767">
    <property type="entry name" value="Malate/L-lactate_DH-like"/>
</dbReference>
<dbReference type="Gene3D" id="1.10.1530.10">
    <property type="match status" value="1"/>
</dbReference>
<evidence type="ECO:0000256" key="2">
    <source>
        <dbReference type="ARBA" id="ARBA00023002"/>
    </source>
</evidence>
<keyword evidence="4" id="KW-1185">Reference proteome</keyword>
<comment type="caution">
    <text evidence="3">The sequence shown here is derived from an EMBL/GenBank/DDBJ whole genome shotgun (WGS) entry which is preliminary data.</text>
</comment>
<name>A0A6I4VZ41_9BACL</name>
<comment type="similarity">
    <text evidence="1">Belongs to the LDH2/MDH2 oxidoreductase family.</text>
</comment>
<dbReference type="SUPFAM" id="SSF89733">
    <property type="entry name" value="L-sulfolactate dehydrogenase-like"/>
    <property type="match status" value="1"/>
</dbReference>
<dbReference type="InterPro" id="IPR043144">
    <property type="entry name" value="Mal/L-sulf/L-lact_DH-like_ah"/>
</dbReference>
<protein>
    <submittedName>
        <fullName evidence="3">Ldh family oxidoreductase</fullName>
    </submittedName>
</protein>
<dbReference type="GO" id="GO:0016491">
    <property type="term" value="F:oxidoreductase activity"/>
    <property type="evidence" value="ECO:0007669"/>
    <property type="project" value="UniProtKB-KW"/>
</dbReference>
<accession>A0A6I4VZ41</accession>
<dbReference type="PANTHER" id="PTHR11091">
    <property type="entry name" value="OXIDOREDUCTASE-RELATED"/>
    <property type="match status" value="1"/>
</dbReference>
<evidence type="ECO:0000256" key="1">
    <source>
        <dbReference type="ARBA" id="ARBA00006056"/>
    </source>
</evidence>
<gene>
    <name evidence="3" type="ORF">GSM42_16140</name>
</gene>
<dbReference type="Gene3D" id="3.30.1370.60">
    <property type="entry name" value="Hypothetical oxidoreductase yiak, domain 2"/>
    <property type="match status" value="1"/>
</dbReference>
<dbReference type="Proteomes" id="UP000430692">
    <property type="component" value="Unassembled WGS sequence"/>
</dbReference>
<dbReference type="AlphaFoldDB" id="A0A6I4VZ41"/>
<reference evidence="3 4" key="1">
    <citation type="submission" date="2019-12" db="EMBL/GenBank/DDBJ databases">
        <title>Whole-genome analyses of novel actinobacteria.</title>
        <authorList>
            <person name="Sahin N."/>
            <person name="Saygin H."/>
        </authorList>
    </citation>
    <scope>NUCLEOTIDE SEQUENCE [LARGE SCALE GENOMIC DNA]</scope>
    <source>
        <strain evidence="3 4">KC615</strain>
    </source>
</reference>
<dbReference type="PANTHER" id="PTHR11091:SF0">
    <property type="entry name" value="MALATE DEHYDROGENASE"/>
    <property type="match status" value="1"/>
</dbReference>
<dbReference type="InterPro" id="IPR043143">
    <property type="entry name" value="Mal/L-sulf/L-lact_DH-like_NADP"/>
</dbReference>
<dbReference type="InterPro" id="IPR036111">
    <property type="entry name" value="Mal/L-sulfo/L-lacto_DH-like_sf"/>
</dbReference>